<name>A0ABQ6AAU6_9PROT</name>
<accession>A0ABQ6AAU6</accession>
<proteinExistence type="predicted"/>
<evidence type="ECO:0000259" key="2">
    <source>
        <dbReference type="Pfam" id="PF00561"/>
    </source>
</evidence>
<evidence type="ECO:0000313" key="3">
    <source>
        <dbReference type="EMBL" id="GLR67190.1"/>
    </source>
</evidence>
<dbReference type="GO" id="GO:0016787">
    <property type="term" value="F:hydrolase activity"/>
    <property type="evidence" value="ECO:0007669"/>
    <property type="project" value="UniProtKB-KW"/>
</dbReference>
<evidence type="ECO:0000256" key="1">
    <source>
        <dbReference type="ARBA" id="ARBA00022801"/>
    </source>
</evidence>
<organism evidence="3 4">
    <name type="scientific">Acidocella aquatica</name>
    <dbReference type="NCBI Taxonomy" id="1922313"/>
    <lineage>
        <taxon>Bacteria</taxon>
        <taxon>Pseudomonadati</taxon>
        <taxon>Pseudomonadota</taxon>
        <taxon>Alphaproteobacteria</taxon>
        <taxon>Acetobacterales</taxon>
        <taxon>Acidocellaceae</taxon>
        <taxon>Acidocella</taxon>
    </lineage>
</organism>
<dbReference type="PANTHER" id="PTHR43798:SF31">
    <property type="entry name" value="AB HYDROLASE SUPERFAMILY PROTEIN YCLE"/>
    <property type="match status" value="1"/>
</dbReference>
<dbReference type="PRINTS" id="PR00412">
    <property type="entry name" value="EPOXHYDRLASE"/>
</dbReference>
<keyword evidence="1 3" id="KW-0378">Hydrolase</keyword>
<reference evidence="4" key="1">
    <citation type="journal article" date="2019" name="Int. J. Syst. Evol. Microbiol.">
        <title>The Global Catalogue of Microorganisms (GCM) 10K type strain sequencing project: providing services to taxonomists for standard genome sequencing and annotation.</title>
        <authorList>
            <consortium name="The Broad Institute Genomics Platform"/>
            <consortium name="The Broad Institute Genome Sequencing Center for Infectious Disease"/>
            <person name="Wu L."/>
            <person name="Ma J."/>
        </authorList>
    </citation>
    <scope>NUCLEOTIDE SEQUENCE [LARGE SCALE GENOMIC DNA]</scope>
    <source>
        <strain evidence="4">NBRC 112502</strain>
    </source>
</reference>
<feature type="domain" description="AB hydrolase-1" evidence="2">
    <location>
        <begin position="28"/>
        <end position="260"/>
    </location>
</feature>
<sequence length="274" mass="30802">MTATTPEIANSIKTGGYNTNVHIQGEGKPVIFIHGSGPGVTAWANWRLIIPQLARDFRVVAPDMVGFGYTDRPENISYTKETWVRQVKDLMDTLGIERADLVGNSFGGGISLAFALQYPERVGKIILMGAAGVKWEVTPGLAAVWGYEPSFEAMRNLLDIFAYDRSIVTDELAQLRYEASIRPGFQESFRTMFPHPFQRWLDALASDEDELRTLDKEVLLIHGREDRVVPLESSLRLLNLIPKAQLHVFGQCGHWTQIEKSADFTRLTRDFFTG</sequence>
<dbReference type="InterPro" id="IPR000639">
    <property type="entry name" value="Epox_hydrolase-like"/>
</dbReference>
<keyword evidence="4" id="KW-1185">Reference proteome</keyword>
<dbReference type="PRINTS" id="PR00111">
    <property type="entry name" value="ABHYDROLASE"/>
</dbReference>
<dbReference type="InterPro" id="IPR029058">
    <property type="entry name" value="AB_hydrolase_fold"/>
</dbReference>
<comment type="caution">
    <text evidence="3">The sequence shown here is derived from an EMBL/GenBank/DDBJ whole genome shotgun (WGS) entry which is preliminary data.</text>
</comment>
<dbReference type="RefSeq" id="WP_284257917.1">
    <property type="nucleotide sequence ID" value="NZ_BSOS01000065.1"/>
</dbReference>
<gene>
    <name evidence="3" type="ORF">GCM10010909_18710</name>
</gene>
<dbReference type="Pfam" id="PF00561">
    <property type="entry name" value="Abhydrolase_1"/>
    <property type="match status" value="1"/>
</dbReference>
<dbReference type="Gene3D" id="3.40.50.1820">
    <property type="entry name" value="alpha/beta hydrolase"/>
    <property type="match status" value="1"/>
</dbReference>
<evidence type="ECO:0000313" key="4">
    <source>
        <dbReference type="Proteomes" id="UP001156641"/>
    </source>
</evidence>
<dbReference type="EMBL" id="BSOS01000065">
    <property type="protein sequence ID" value="GLR67190.1"/>
    <property type="molecule type" value="Genomic_DNA"/>
</dbReference>
<dbReference type="Proteomes" id="UP001156641">
    <property type="component" value="Unassembled WGS sequence"/>
</dbReference>
<dbReference type="SUPFAM" id="SSF53474">
    <property type="entry name" value="alpha/beta-Hydrolases"/>
    <property type="match status" value="1"/>
</dbReference>
<protein>
    <submittedName>
        <fullName evidence="3">2,6-dioxo-6-phenylhexa-3-enoate hydrolase</fullName>
    </submittedName>
</protein>
<dbReference type="InterPro" id="IPR000073">
    <property type="entry name" value="AB_hydrolase_1"/>
</dbReference>
<dbReference type="InterPro" id="IPR050266">
    <property type="entry name" value="AB_hydrolase_sf"/>
</dbReference>
<dbReference type="PANTHER" id="PTHR43798">
    <property type="entry name" value="MONOACYLGLYCEROL LIPASE"/>
    <property type="match status" value="1"/>
</dbReference>